<dbReference type="GeneID" id="99649249"/>
<sequence>MTPPLPLDQADVVVVGAGPSGAVISGTLAPLGLKVVCLEQGDWMNPTDFAGNHPEWELLVQQQWAHDPNHRRLPADYPVDVSDSDLAPVMFNAVGGSSIYYGAHWHRLLPCDFHVRTLDGVADDWPITYSDLAPYYAKAEALTGVSGVSGDPAYPDHEDDYPLPPLPFGKVGLRAAQGANKLGWHWWPGINAIPSADFRNLSKCARYGVCEWGCPQSAKASADVAWWPHALRSGAALITGARARRIETGPGGRATGVTWIDRAGREHFQPGKAVVMCGNGIGTPRLLLLSDSPAHPDGLANSSGLVGKNLQLHPNSAVYGSYEEDLESWLGPTGQAIHSLEFYDTRPEHDFVRGAKLHAIAAPGPLTAIEVRRWGRSFDDLWGEPIHEAAATHGRGIFWAANTEDLPDERNQVTLSDHLVDGDGIPAPKVSYRVSENTRRILAFTVDRMRELHEASGATEVISFPLLPDQPGHLLGTARMGHDPATSVVNSFGQAHDVDNLFIADGSIFVTTGSVNPTGTIHALALRVAEGVAAYAKKKEVPA</sequence>
<evidence type="ECO:0000256" key="1">
    <source>
        <dbReference type="ARBA" id="ARBA00010790"/>
    </source>
</evidence>
<dbReference type="InterPro" id="IPR000172">
    <property type="entry name" value="GMC_OxRdtase_N"/>
</dbReference>
<evidence type="ECO:0000313" key="8">
    <source>
        <dbReference type="Proteomes" id="UP000183413"/>
    </source>
</evidence>
<reference evidence="7 8" key="1">
    <citation type="submission" date="2016-10" db="EMBL/GenBank/DDBJ databases">
        <authorList>
            <person name="de Groot N.N."/>
        </authorList>
    </citation>
    <scope>NUCLEOTIDE SEQUENCE [LARGE SCALE GENOMIC DNA]</scope>
    <source>
        <strain evidence="7 8">DSM 43067</strain>
    </source>
</reference>
<dbReference type="Pfam" id="PF00732">
    <property type="entry name" value="GMC_oxred_N"/>
    <property type="match status" value="1"/>
</dbReference>
<dbReference type="SUPFAM" id="SSF54373">
    <property type="entry name" value="FAD-linked reductases, C-terminal domain"/>
    <property type="match status" value="1"/>
</dbReference>
<dbReference type="InterPro" id="IPR007867">
    <property type="entry name" value="GMC_OxRtase_C"/>
</dbReference>
<dbReference type="Proteomes" id="UP000183413">
    <property type="component" value="Unassembled WGS sequence"/>
</dbReference>
<dbReference type="Pfam" id="PF05199">
    <property type="entry name" value="GMC_oxred_C"/>
    <property type="match status" value="1"/>
</dbReference>
<name>A0A1I5I7C0_9ACTN</name>
<proteinExistence type="inferred from homology"/>
<gene>
    <name evidence="7" type="ORF">SAMN04489713_107147</name>
</gene>
<evidence type="ECO:0000313" key="7">
    <source>
        <dbReference type="EMBL" id="SFO55951.1"/>
    </source>
</evidence>
<dbReference type="EMBL" id="FOVH01000007">
    <property type="protein sequence ID" value="SFO55951.1"/>
    <property type="molecule type" value="Genomic_DNA"/>
</dbReference>
<keyword evidence="3" id="KW-0274">FAD</keyword>
<evidence type="ECO:0000256" key="4">
    <source>
        <dbReference type="ARBA" id="ARBA00023002"/>
    </source>
</evidence>
<feature type="domain" description="Glucose-methanol-choline oxidoreductase N-terminal" evidence="5">
    <location>
        <begin position="199"/>
        <end position="314"/>
    </location>
</feature>
<organism evidence="7 8">
    <name type="scientific">Actinomadura madurae</name>
    <dbReference type="NCBI Taxonomy" id="1993"/>
    <lineage>
        <taxon>Bacteria</taxon>
        <taxon>Bacillati</taxon>
        <taxon>Actinomycetota</taxon>
        <taxon>Actinomycetes</taxon>
        <taxon>Streptosporangiales</taxon>
        <taxon>Thermomonosporaceae</taxon>
        <taxon>Actinomadura</taxon>
    </lineage>
</organism>
<dbReference type="Gene3D" id="3.50.50.60">
    <property type="entry name" value="FAD/NAD(P)-binding domain"/>
    <property type="match status" value="2"/>
</dbReference>
<dbReference type="PANTHER" id="PTHR46056:SF12">
    <property type="entry name" value="LONG-CHAIN-ALCOHOL OXIDASE"/>
    <property type="match status" value="1"/>
</dbReference>
<dbReference type="GO" id="GO:0050660">
    <property type="term" value="F:flavin adenine dinucleotide binding"/>
    <property type="evidence" value="ECO:0007669"/>
    <property type="project" value="InterPro"/>
</dbReference>
<dbReference type="SUPFAM" id="SSF51905">
    <property type="entry name" value="FAD/NAD(P)-binding domain"/>
    <property type="match status" value="1"/>
</dbReference>
<dbReference type="InterPro" id="IPR036188">
    <property type="entry name" value="FAD/NAD-bd_sf"/>
</dbReference>
<keyword evidence="4" id="KW-0560">Oxidoreductase</keyword>
<evidence type="ECO:0000256" key="2">
    <source>
        <dbReference type="ARBA" id="ARBA00022630"/>
    </source>
</evidence>
<feature type="domain" description="Glucose-methanol-choline oxidoreductase C-terminal" evidence="6">
    <location>
        <begin position="407"/>
        <end position="525"/>
    </location>
</feature>
<dbReference type="InParanoid" id="A0A1I5I7C0"/>
<dbReference type="RefSeq" id="WP_075021950.1">
    <property type="nucleotide sequence ID" value="NZ_CP083237.1"/>
</dbReference>
<keyword evidence="2" id="KW-0285">Flavoprotein</keyword>
<evidence type="ECO:0000256" key="3">
    <source>
        <dbReference type="ARBA" id="ARBA00022827"/>
    </source>
</evidence>
<evidence type="ECO:0000259" key="5">
    <source>
        <dbReference type="Pfam" id="PF00732"/>
    </source>
</evidence>
<protein>
    <submittedName>
        <fullName evidence="7">Choline dehydrogenase</fullName>
    </submittedName>
</protein>
<dbReference type="GO" id="GO:0016614">
    <property type="term" value="F:oxidoreductase activity, acting on CH-OH group of donors"/>
    <property type="evidence" value="ECO:0007669"/>
    <property type="project" value="InterPro"/>
</dbReference>
<dbReference type="PANTHER" id="PTHR46056">
    <property type="entry name" value="LONG-CHAIN-ALCOHOL OXIDASE"/>
    <property type="match status" value="1"/>
</dbReference>
<accession>A0A1I5I7C0</accession>
<keyword evidence="8" id="KW-1185">Reference proteome</keyword>
<comment type="similarity">
    <text evidence="1">Belongs to the GMC oxidoreductase family.</text>
</comment>
<dbReference type="AlphaFoldDB" id="A0A1I5I7C0"/>
<dbReference type="STRING" id="1993.SAMN04489713_107147"/>
<evidence type="ECO:0000259" key="6">
    <source>
        <dbReference type="Pfam" id="PF05199"/>
    </source>
</evidence>